<protein>
    <submittedName>
        <fullName evidence="1">(diamondback moth) hypothetical protein</fullName>
    </submittedName>
</protein>
<gene>
    <name evidence="1" type="ORF">PLXY2_LOCUS12622</name>
</gene>
<accession>A0A8S4G1T3</accession>
<keyword evidence="2" id="KW-1185">Reference proteome</keyword>
<organism evidence="1 2">
    <name type="scientific">Plutella xylostella</name>
    <name type="common">Diamondback moth</name>
    <name type="synonym">Plutella maculipennis</name>
    <dbReference type="NCBI Taxonomy" id="51655"/>
    <lineage>
        <taxon>Eukaryota</taxon>
        <taxon>Metazoa</taxon>
        <taxon>Ecdysozoa</taxon>
        <taxon>Arthropoda</taxon>
        <taxon>Hexapoda</taxon>
        <taxon>Insecta</taxon>
        <taxon>Pterygota</taxon>
        <taxon>Neoptera</taxon>
        <taxon>Endopterygota</taxon>
        <taxon>Lepidoptera</taxon>
        <taxon>Glossata</taxon>
        <taxon>Ditrysia</taxon>
        <taxon>Yponomeutoidea</taxon>
        <taxon>Plutellidae</taxon>
        <taxon>Plutella</taxon>
    </lineage>
</organism>
<reference evidence="1" key="1">
    <citation type="submission" date="2020-11" db="EMBL/GenBank/DDBJ databases">
        <authorList>
            <person name="Whiteford S."/>
        </authorList>
    </citation>
    <scope>NUCLEOTIDE SEQUENCE</scope>
</reference>
<dbReference type="AlphaFoldDB" id="A0A8S4G1T3"/>
<name>A0A8S4G1T3_PLUXY</name>
<dbReference type="EMBL" id="CAJHNJ030000077">
    <property type="protein sequence ID" value="CAG9134360.1"/>
    <property type="molecule type" value="Genomic_DNA"/>
</dbReference>
<dbReference type="Proteomes" id="UP000653454">
    <property type="component" value="Unassembled WGS sequence"/>
</dbReference>
<comment type="caution">
    <text evidence="1">The sequence shown here is derived from an EMBL/GenBank/DDBJ whole genome shotgun (WGS) entry which is preliminary data.</text>
</comment>
<sequence>MVCLTLPVGASPRRIAAVVQSACQRQAQKNHEDASFWERESLTLVLCQVGPLPGKG</sequence>
<evidence type="ECO:0000313" key="2">
    <source>
        <dbReference type="Proteomes" id="UP000653454"/>
    </source>
</evidence>
<proteinExistence type="predicted"/>
<evidence type="ECO:0000313" key="1">
    <source>
        <dbReference type="EMBL" id="CAG9134360.1"/>
    </source>
</evidence>